<dbReference type="Proteomes" id="UP000054018">
    <property type="component" value="Unassembled WGS sequence"/>
</dbReference>
<feature type="non-terminal residue" evidence="1">
    <location>
        <position position="61"/>
    </location>
</feature>
<organism evidence="1 2">
    <name type="scientific">Pisolithus microcarpus 441</name>
    <dbReference type="NCBI Taxonomy" id="765257"/>
    <lineage>
        <taxon>Eukaryota</taxon>
        <taxon>Fungi</taxon>
        <taxon>Dikarya</taxon>
        <taxon>Basidiomycota</taxon>
        <taxon>Agaricomycotina</taxon>
        <taxon>Agaricomycetes</taxon>
        <taxon>Agaricomycetidae</taxon>
        <taxon>Boletales</taxon>
        <taxon>Sclerodermatineae</taxon>
        <taxon>Pisolithaceae</taxon>
        <taxon>Pisolithus</taxon>
    </lineage>
</organism>
<reference evidence="1 2" key="1">
    <citation type="submission" date="2014-04" db="EMBL/GenBank/DDBJ databases">
        <authorList>
            <consortium name="DOE Joint Genome Institute"/>
            <person name="Kuo A."/>
            <person name="Kohler A."/>
            <person name="Costa M.D."/>
            <person name="Nagy L.G."/>
            <person name="Floudas D."/>
            <person name="Copeland A."/>
            <person name="Barry K.W."/>
            <person name="Cichocki N."/>
            <person name="Veneault-Fourrey C."/>
            <person name="LaButti K."/>
            <person name="Lindquist E.A."/>
            <person name="Lipzen A."/>
            <person name="Lundell T."/>
            <person name="Morin E."/>
            <person name="Murat C."/>
            <person name="Sun H."/>
            <person name="Tunlid A."/>
            <person name="Henrissat B."/>
            <person name="Grigoriev I.V."/>
            <person name="Hibbett D.S."/>
            <person name="Martin F."/>
            <person name="Nordberg H.P."/>
            <person name="Cantor M.N."/>
            <person name="Hua S.X."/>
        </authorList>
    </citation>
    <scope>NUCLEOTIDE SEQUENCE [LARGE SCALE GENOMIC DNA]</scope>
    <source>
        <strain evidence="1 2">441</strain>
    </source>
</reference>
<name>A0A0C9ZCT1_9AGAM</name>
<dbReference type="AlphaFoldDB" id="A0A0C9ZCT1"/>
<dbReference type="OrthoDB" id="2669721at2759"/>
<evidence type="ECO:0000313" key="2">
    <source>
        <dbReference type="Proteomes" id="UP000054018"/>
    </source>
</evidence>
<gene>
    <name evidence="1" type="ORF">PISMIDRAFT_74403</name>
</gene>
<dbReference type="EMBL" id="KN833769">
    <property type="protein sequence ID" value="KIK20252.1"/>
    <property type="molecule type" value="Genomic_DNA"/>
</dbReference>
<proteinExistence type="predicted"/>
<keyword evidence="2" id="KW-1185">Reference proteome</keyword>
<sequence length="61" mass="6763">ASEDHVFSSDLYLLFTMADGPGLICWDGMVGHSGENGCRVYCPTLGRCKLHSTHYYPALLR</sequence>
<accession>A0A0C9ZCT1</accession>
<feature type="non-terminal residue" evidence="1">
    <location>
        <position position="1"/>
    </location>
</feature>
<dbReference type="HOGENOM" id="CLU_148805_2_1_1"/>
<evidence type="ECO:0000313" key="1">
    <source>
        <dbReference type="EMBL" id="KIK20252.1"/>
    </source>
</evidence>
<protein>
    <submittedName>
        <fullName evidence="1">Uncharacterized protein</fullName>
    </submittedName>
</protein>
<reference evidence="2" key="2">
    <citation type="submission" date="2015-01" db="EMBL/GenBank/DDBJ databases">
        <title>Evolutionary Origins and Diversification of the Mycorrhizal Mutualists.</title>
        <authorList>
            <consortium name="DOE Joint Genome Institute"/>
            <consortium name="Mycorrhizal Genomics Consortium"/>
            <person name="Kohler A."/>
            <person name="Kuo A."/>
            <person name="Nagy L.G."/>
            <person name="Floudas D."/>
            <person name="Copeland A."/>
            <person name="Barry K.W."/>
            <person name="Cichocki N."/>
            <person name="Veneault-Fourrey C."/>
            <person name="LaButti K."/>
            <person name="Lindquist E.A."/>
            <person name="Lipzen A."/>
            <person name="Lundell T."/>
            <person name="Morin E."/>
            <person name="Murat C."/>
            <person name="Riley R."/>
            <person name="Ohm R."/>
            <person name="Sun H."/>
            <person name="Tunlid A."/>
            <person name="Henrissat B."/>
            <person name="Grigoriev I.V."/>
            <person name="Hibbett D.S."/>
            <person name="Martin F."/>
        </authorList>
    </citation>
    <scope>NUCLEOTIDE SEQUENCE [LARGE SCALE GENOMIC DNA]</scope>
    <source>
        <strain evidence="2">441</strain>
    </source>
</reference>
<dbReference type="STRING" id="765257.A0A0C9ZCT1"/>